<dbReference type="Proteomes" id="UP000651208">
    <property type="component" value="Unassembled WGS sequence"/>
</dbReference>
<feature type="signal peptide" evidence="3">
    <location>
        <begin position="1"/>
        <end position="24"/>
    </location>
</feature>
<dbReference type="RefSeq" id="WP_187755262.1">
    <property type="nucleotide sequence ID" value="NZ_JABURY010000014.1"/>
</dbReference>
<feature type="domain" description="YdgH/BhsA/McbA-like" evidence="4">
    <location>
        <begin position="124"/>
        <end position="178"/>
    </location>
</feature>
<dbReference type="PANTHER" id="PTHR34156:SF2">
    <property type="entry name" value="PROTEIN YDGH"/>
    <property type="match status" value="1"/>
</dbReference>
<accession>A0ABR7QX83</accession>
<dbReference type="InterPro" id="IPR051096">
    <property type="entry name" value="BhsA/McbA_stress_biofilm_assoc"/>
</dbReference>
<dbReference type="InterPro" id="IPR036275">
    <property type="entry name" value="YdgH-like_sf"/>
</dbReference>
<name>A0ABR7QX83_9GAMM</name>
<dbReference type="InterPro" id="IPR010854">
    <property type="entry name" value="YdgH/BhsA/McbA-like_dom"/>
</dbReference>
<feature type="domain" description="YdgH/BhsA/McbA-like" evidence="4">
    <location>
        <begin position="36"/>
        <end position="93"/>
    </location>
</feature>
<organism evidence="5 6">
    <name type="scientific">Frischella japonica</name>
    <dbReference type="NCBI Taxonomy" id="2741544"/>
    <lineage>
        <taxon>Bacteria</taxon>
        <taxon>Pseudomonadati</taxon>
        <taxon>Pseudomonadota</taxon>
        <taxon>Gammaproteobacteria</taxon>
        <taxon>Orbales</taxon>
        <taxon>Orbaceae</taxon>
        <taxon>Frischella</taxon>
    </lineage>
</organism>
<sequence>MKQLKKSCLAALLFSTLSSNIVFAAQELTPEKANSLQSFKEISIRGLYYSELDKVRAISKAADKQGAAYFYITSTNVAPSNDGLRIVYAKLYKSDAQSIDKTEHNFRNFSGVLEYPKDTAIHFEPFDIVRLRGYFPTQYEINTAVAKAAAKKQAYAFFIDRSIEDNGGNQNITAYLFKKDAPERKIQPENAIPYDSEAGQLALAQGGEAAMQVERPGYYSSTAFNEQFYAKKFNNTVENVTTTKAKNQNTSVETDTKIAAINSATTDTAKTDENSTQPSILPQQRSSRYTVTLPDGSKIEELNDATAAKMVPFDTIKFKGYYVSEQEISFNAGKKALAKGAKYYHISRIAQDSRGPNKTIYVDLYR</sequence>
<dbReference type="SUPFAM" id="SSF159871">
    <property type="entry name" value="YdgH-like"/>
    <property type="match status" value="3"/>
</dbReference>
<gene>
    <name evidence="5" type="ORF">FcAc13_05755</name>
</gene>
<feature type="domain" description="YdgH/BhsA/McbA-like" evidence="4">
    <location>
        <begin position="310"/>
        <end position="366"/>
    </location>
</feature>
<keyword evidence="6" id="KW-1185">Reference proteome</keyword>
<evidence type="ECO:0000256" key="3">
    <source>
        <dbReference type="SAM" id="SignalP"/>
    </source>
</evidence>
<dbReference type="PANTHER" id="PTHR34156">
    <property type="entry name" value="OUTER MEMBRANE PROTEIN-RELATED-RELATED"/>
    <property type="match status" value="1"/>
</dbReference>
<dbReference type="Gene3D" id="3.30.1660.10">
    <property type="entry name" value="Flavin-binding protein dodecin"/>
    <property type="match status" value="3"/>
</dbReference>
<dbReference type="InterPro" id="IPR025543">
    <property type="entry name" value="Dodecin-like"/>
</dbReference>
<comment type="caution">
    <text evidence="5">The sequence shown here is derived from an EMBL/GenBank/DDBJ whole genome shotgun (WGS) entry which is preliminary data.</text>
</comment>
<evidence type="ECO:0000256" key="2">
    <source>
        <dbReference type="SAM" id="MobiDB-lite"/>
    </source>
</evidence>
<evidence type="ECO:0000259" key="4">
    <source>
        <dbReference type="Pfam" id="PF07338"/>
    </source>
</evidence>
<evidence type="ECO:0000313" key="6">
    <source>
        <dbReference type="Proteomes" id="UP000651208"/>
    </source>
</evidence>
<dbReference type="Pfam" id="PF07338">
    <property type="entry name" value="YdgH_BhsA-like"/>
    <property type="match status" value="3"/>
</dbReference>
<proteinExistence type="predicted"/>
<keyword evidence="1 3" id="KW-0732">Signal</keyword>
<evidence type="ECO:0000313" key="5">
    <source>
        <dbReference type="EMBL" id="MBC9130812.1"/>
    </source>
</evidence>
<reference evidence="5 6" key="1">
    <citation type="submission" date="2020-06" db="EMBL/GenBank/DDBJ databases">
        <title>Frischella cerana isolated from Apis cerana gut homogenate.</title>
        <authorList>
            <person name="Wolter L.A."/>
            <person name="Suenami S."/>
            <person name="Miyazaki R."/>
        </authorList>
    </citation>
    <scope>NUCLEOTIDE SEQUENCE [LARGE SCALE GENOMIC DNA]</scope>
    <source>
        <strain evidence="5 6">Ac13</strain>
    </source>
</reference>
<dbReference type="EMBL" id="JABURY010000014">
    <property type="protein sequence ID" value="MBC9130812.1"/>
    <property type="molecule type" value="Genomic_DNA"/>
</dbReference>
<protein>
    <submittedName>
        <fullName evidence="5">DUF1471 domain-containing protein</fullName>
    </submittedName>
</protein>
<evidence type="ECO:0000256" key="1">
    <source>
        <dbReference type="ARBA" id="ARBA00022729"/>
    </source>
</evidence>
<feature type="region of interest" description="Disordered" evidence="2">
    <location>
        <begin position="266"/>
        <end position="285"/>
    </location>
</feature>
<feature type="chain" id="PRO_5047327210" evidence="3">
    <location>
        <begin position="25"/>
        <end position="366"/>
    </location>
</feature>